<evidence type="ECO:0000313" key="2">
    <source>
        <dbReference type="EMBL" id="MBI3014122.1"/>
    </source>
</evidence>
<dbReference type="Gene3D" id="1.10.10.10">
    <property type="entry name" value="Winged helix-like DNA-binding domain superfamily/Winged helix DNA-binding domain"/>
    <property type="match status" value="1"/>
</dbReference>
<sequence>MRISTKGEYGLKAMLDLALHHDRVPIQIREVAERQGIPQRYLEQLLLRLRQEGLVVSQRGAAGGYGLSRPPGRITVAEIIAALEGPIRIVTHKKGGSRDVFSALWEDVEGAIGDVLRISLEDLIARKAKLERGAMVYHI</sequence>
<dbReference type="InterPro" id="IPR036390">
    <property type="entry name" value="WH_DNA-bd_sf"/>
</dbReference>
<dbReference type="EMBL" id="JACPSX010000057">
    <property type="protein sequence ID" value="MBI3014122.1"/>
    <property type="molecule type" value="Genomic_DNA"/>
</dbReference>
<dbReference type="InterPro" id="IPR000944">
    <property type="entry name" value="Tscrpt_reg_Rrf2"/>
</dbReference>
<dbReference type="Pfam" id="PF02082">
    <property type="entry name" value="Rrf2"/>
    <property type="match status" value="1"/>
</dbReference>
<dbReference type="GO" id="GO:0003700">
    <property type="term" value="F:DNA-binding transcription factor activity"/>
    <property type="evidence" value="ECO:0007669"/>
    <property type="project" value="TreeGrafter"/>
</dbReference>
<evidence type="ECO:0000256" key="1">
    <source>
        <dbReference type="ARBA" id="ARBA00023125"/>
    </source>
</evidence>
<dbReference type="Proteomes" id="UP000741360">
    <property type="component" value="Unassembled WGS sequence"/>
</dbReference>
<dbReference type="InterPro" id="IPR030489">
    <property type="entry name" value="TR_Rrf2-type_CS"/>
</dbReference>
<dbReference type="PANTHER" id="PTHR33221">
    <property type="entry name" value="WINGED HELIX-TURN-HELIX TRANSCRIPTIONAL REGULATOR, RRF2 FAMILY"/>
    <property type="match status" value="1"/>
</dbReference>
<reference evidence="2" key="1">
    <citation type="submission" date="2020-07" db="EMBL/GenBank/DDBJ databases">
        <title>Huge and variable diversity of episymbiotic CPR bacteria and DPANN archaea in groundwater ecosystems.</title>
        <authorList>
            <person name="He C.Y."/>
            <person name="Keren R."/>
            <person name="Whittaker M."/>
            <person name="Farag I.F."/>
            <person name="Doudna J."/>
            <person name="Cate J.H.D."/>
            <person name="Banfield J.F."/>
        </authorList>
    </citation>
    <scope>NUCLEOTIDE SEQUENCE</scope>
    <source>
        <strain evidence="2">NC_groundwater_717_Ag_S-0.2um_59_8</strain>
    </source>
</reference>
<dbReference type="AlphaFoldDB" id="A0A932LZJ8"/>
<dbReference type="PROSITE" id="PS01332">
    <property type="entry name" value="HTH_RRF2_1"/>
    <property type="match status" value="1"/>
</dbReference>
<comment type="caution">
    <text evidence="2">The sequence shown here is derived from an EMBL/GenBank/DDBJ whole genome shotgun (WGS) entry which is preliminary data.</text>
</comment>
<dbReference type="PANTHER" id="PTHR33221:SF5">
    <property type="entry name" value="HTH-TYPE TRANSCRIPTIONAL REGULATOR ISCR"/>
    <property type="match status" value="1"/>
</dbReference>
<accession>A0A932LZJ8</accession>
<dbReference type="GO" id="GO:0003677">
    <property type="term" value="F:DNA binding"/>
    <property type="evidence" value="ECO:0007669"/>
    <property type="project" value="UniProtKB-KW"/>
</dbReference>
<organism evidence="2 3">
    <name type="scientific">Tectimicrobiota bacterium</name>
    <dbReference type="NCBI Taxonomy" id="2528274"/>
    <lineage>
        <taxon>Bacteria</taxon>
        <taxon>Pseudomonadati</taxon>
        <taxon>Nitrospinota/Tectimicrobiota group</taxon>
        <taxon>Candidatus Tectimicrobiota</taxon>
    </lineage>
</organism>
<proteinExistence type="predicted"/>
<name>A0A932LZJ8_UNCTE</name>
<dbReference type="PROSITE" id="PS51197">
    <property type="entry name" value="HTH_RRF2_2"/>
    <property type="match status" value="1"/>
</dbReference>
<keyword evidence="1" id="KW-0238">DNA-binding</keyword>
<dbReference type="NCBIfam" id="TIGR00738">
    <property type="entry name" value="rrf2_super"/>
    <property type="match status" value="1"/>
</dbReference>
<dbReference type="InterPro" id="IPR036388">
    <property type="entry name" value="WH-like_DNA-bd_sf"/>
</dbReference>
<protein>
    <submittedName>
        <fullName evidence="2">Rrf2 family transcriptional regulator</fullName>
    </submittedName>
</protein>
<gene>
    <name evidence="2" type="ORF">HYY65_03430</name>
</gene>
<evidence type="ECO:0000313" key="3">
    <source>
        <dbReference type="Proteomes" id="UP000741360"/>
    </source>
</evidence>
<dbReference type="SUPFAM" id="SSF46785">
    <property type="entry name" value="Winged helix' DNA-binding domain"/>
    <property type="match status" value="1"/>
</dbReference>
<dbReference type="GO" id="GO:0005829">
    <property type="term" value="C:cytosol"/>
    <property type="evidence" value="ECO:0007669"/>
    <property type="project" value="TreeGrafter"/>
</dbReference>